<organism evidence="3 4">
    <name type="scientific">Pseudomonas protegens (strain DSM 19095 / LMG 27888 / CFBP 6595 / CHA0)</name>
    <dbReference type="NCBI Taxonomy" id="1124983"/>
    <lineage>
        <taxon>Bacteria</taxon>
        <taxon>Pseudomonadati</taxon>
        <taxon>Pseudomonadota</taxon>
        <taxon>Gammaproteobacteria</taxon>
        <taxon>Pseudomonadales</taxon>
        <taxon>Pseudomonadaceae</taxon>
        <taxon>Pseudomonas</taxon>
    </lineage>
</organism>
<reference evidence="4" key="1">
    <citation type="journal article" date="2014" name="Genome Announc.">
        <title>Full-genome sequence of the plant growth-promoting bacterium Pseudomonas protegens CHA0.</title>
        <authorList>
            <person name="Jousset A."/>
            <person name="Schuldes J."/>
            <person name="Keel C."/>
            <person name="Maurhofer M."/>
            <person name="Daniel R."/>
            <person name="Scheu S."/>
            <person name="Thuermer A."/>
        </authorList>
    </citation>
    <scope>NUCLEOTIDE SEQUENCE [LARGE SCALE GENOMIC DNA]</scope>
    <source>
        <strain evidence="4">DSM 19095 / LMG 27888 / CFBP 6595 / CHA0</strain>
    </source>
</reference>
<dbReference type="GeneID" id="57476056"/>
<dbReference type="RefSeq" id="WP_015635633.1">
    <property type="nucleotide sequence ID" value="NC_021237.1"/>
</dbReference>
<dbReference type="InterPro" id="IPR015590">
    <property type="entry name" value="Aldehyde_DH_dom"/>
</dbReference>
<dbReference type="Gene3D" id="3.40.605.10">
    <property type="entry name" value="Aldehyde Dehydrogenase, Chain A, domain 1"/>
    <property type="match status" value="1"/>
</dbReference>
<dbReference type="SUPFAM" id="SSF53720">
    <property type="entry name" value="ALDH-like"/>
    <property type="match status" value="1"/>
</dbReference>
<gene>
    <name evidence="3" type="primary">gabD3</name>
    <name evidence="3" type="ORF">PFLCHA0_c30620</name>
</gene>
<dbReference type="KEGG" id="pprc:PFLCHA0_c30620"/>
<dbReference type="AlphaFoldDB" id="A0A2C9EMD7"/>
<dbReference type="EC" id="1.2.1.79" evidence="3"/>
<accession>A0A2C9EMD7</accession>
<keyword evidence="1 3" id="KW-0560">Oxidoreductase</keyword>
<evidence type="ECO:0000313" key="4">
    <source>
        <dbReference type="Proteomes" id="UP000013940"/>
    </source>
</evidence>
<dbReference type="eggNOG" id="COG1012">
    <property type="taxonomic scope" value="Bacteria"/>
</dbReference>
<feature type="domain" description="Aldehyde dehydrogenase" evidence="2">
    <location>
        <begin position="25"/>
        <end position="442"/>
    </location>
</feature>
<sequence>MHGFQPWNPQFYINPLYLPASGDAPHQVFNPDTREPIGLNPSCTKDDVHTAVAAANVAHTLWRLLDTDQRQALLLQLADSMAADSELNRQIIRQMTRELALCVAEARAELDHCAAVFRYYGALADSDVPAPSPSGAAQCRLRYEPYGVSVHILPFTLGIALLGRTLAAALAAGNSCLVKPAQNASLSTLAFMQHFAGLPAGLVSCIPGDAATGQWLLQSSGTHAVAFTGSVGAASAVAVTCAELLKPCAIESTGRGAMIVAQDADVALAAAYGARAAFSRGGQSCLSIQHFFVEAQVHDQFVRHFIEHTRNPGHDSSSAVRPLISQAARHKVRRLVRDALAKGAALLAGEQALENPLPGSLQPPVILTEIDDDMVITQEECLGPVAVIRRVSDLGAAAQLANDCPASFEVTLFSKDPAHAVQLAQRLLSARVRINPPPVPNHPDSEHHWTLSQLAGDLSPRALDAFRRPKRLLLGAAAAPATQQAPVQAFAAGLPE</sequence>
<dbReference type="Pfam" id="PF00171">
    <property type="entry name" value="Aldedh"/>
    <property type="match status" value="1"/>
</dbReference>
<dbReference type="Gene3D" id="3.40.309.10">
    <property type="entry name" value="Aldehyde Dehydrogenase, Chain A, domain 2"/>
    <property type="match status" value="1"/>
</dbReference>
<evidence type="ECO:0000313" key="3">
    <source>
        <dbReference type="EMBL" id="AGL84832.1"/>
    </source>
</evidence>
<dbReference type="GO" id="GO:0036243">
    <property type="term" value="F:succinate-semialdehyde dehydrogenase (NADP+) activity"/>
    <property type="evidence" value="ECO:0007669"/>
    <property type="project" value="UniProtKB-EC"/>
</dbReference>
<name>A0A2C9EMD7_PSEPH</name>
<protein>
    <submittedName>
        <fullName evidence="3">Succinate-semialdehyde dehydrogenase</fullName>
        <ecNumber evidence="3">1.2.1.79</ecNumber>
    </submittedName>
</protein>
<evidence type="ECO:0000256" key="1">
    <source>
        <dbReference type="ARBA" id="ARBA00023002"/>
    </source>
</evidence>
<dbReference type="Proteomes" id="UP000013940">
    <property type="component" value="Chromosome"/>
</dbReference>
<dbReference type="EMBL" id="CP003190">
    <property type="protein sequence ID" value="AGL84832.1"/>
    <property type="molecule type" value="Genomic_DNA"/>
</dbReference>
<dbReference type="InterPro" id="IPR016162">
    <property type="entry name" value="Ald_DH_N"/>
</dbReference>
<dbReference type="InterPro" id="IPR016161">
    <property type="entry name" value="Ald_DH/histidinol_DH"/>
</dbReference>
<proteinExistence type="predicted"/>
<dbReference type="PANTHER" id="PTHR11699">
    <property type="entry name" value="ALDEHYDE DEHYDROGENASE-RELATED"/>
    <property type="match status" value="1"/>
</dbReference>
<dbReference type="HOGENOM" id="CLU_005391_1_0_6"/>
<evidence type="ECO:0000259" key="2">
    <source>
        <dbReference type="Pfam" id="PF00171"/>
    </source>
</evidence>
<dbReference type="InterPro" id="IPR016163">
    <property type="entry name" value="Ald_DH_C"/>
</dbReference>